<dbReference type="Proteomes" id="UP000292957">
    <property type="component" value="Unassembled WGS sequence"/>
</dbReference>
<dbReference type="InterPro" id="IPR013149">
    <property type="entry name" value="ADH-like_C"/>
</dbReference>
<comment type="similarity">
    <text evidence="2 6">Belongs to the zinc-containing alcohol dehydrogenase family.</text>
</comment>
<dbReference type="PANTHER" id="PTHR42940">
    <property type="entry name" value="ALCOHOL DEHYDROGENASE 1-RELATED"/>
    <property type="match status" value="1"/>
</dbReference>
<dbReference type="AlphaFoldDB" id="A0A4Q9MXZ6"/>
<protein>
    <submittedName>
        <fullName evidence="8">N-benzyl-3-pyrrolidinol dehydrogenase</fullName>
    </submittedName>
</protein>
<proteinExistence type="inferred from homology"/>
<keyword evidence="3 6" id="KW-0479">Metal-binding</keyword>
<evidence type="ECO:0000256" key="3">
    <source>
        <dbReference type="ARBA" id="ARBA00022723"/>
    </source>
</evidence>
<organism evidence="8">
    <name type="scientific">Dichomitus squalens</name>
    <dbReference type="NCBI Taxonomy" id="114155"/>
    <lineage>
        <taxon>Eukaryota</taxon>
        <taxon>Fungi</taxon>
        <taxon>Dikarya</taxon>
        <taxon>Basidiomycota</taxon>
        <taxon>Agaricomycotina</taxon>
        <taxon>Agaricomycetes</taxon>
        <taxon>Polyporales</taxon>
        <taxon>Polyporaceae</taxon>
        <taxon>Dichomitus</taxon>
    </lineage>
</organism>
<dbReference type="SUPFAM" id="SSF50129">
    <property type="entry name" value="GroES-like"/>
    <property type="match status" value="1"/>
</dbReference>
<gene>
    <name evidence="8" type="ORF">BD311DRAFT_775250</name>
</gene>
<dbReference type="EMBL" id="ML143394">
    <property type="protein sequence ID" value="TBU32625.1"/>
    <property type="molecule type" value="Genomic_DNA"/>
</dbReference>
<dbReference type="InterPro" id="IPR020843">
    <property type="entry name" value="ER"/>
</dbReference>
<feature type="domain" description="Enoyl reductase (ER)" evidence="7">
    <location>
        <begin position="12"/>
        <end position="341"/>
    </location>
</feature>
<dbReference type="OrthoDB" id="1879366at2759"/>
<accession>A0A4Q9MXZ6</accession>
<name>A0A4Q9MXZ6_9APHY</name>
<dbReference type="InterPro" id="IPR013154">
    <property type="entry name" value="ADH-like_N"/>
</dbReference>
<keyword evidence="5" id="KW-0560">Oxidoreductase</keyword>
<evidence type="ECO:0000256" key="4">
    <source>
        <dbReference type="ARBA" id="ARBA00022833"/>
    </source>
</evidence>
<sequence length="350" mass="37182">MTTMRAAVFHNGLTSLVLQEIPIPRPGPKQVLLKVAAAGVCHSDTLLLSDTLNDPRKYVFGHENAGYAVELGKDVENIEIGKLYAIWDIVAHGPHQIPGLPPFADSIGIGENGGFAEFIVADASDLVPVPTDLRPEVAALAADSLITVYNAVHNRAGLRPGTKQRVLIYGVGGLGHQAVQLAKSYGATVFACDIKASARELALSLGAEQAFQPTELTSLTSSDESMNFQVDIVIDFVSNQQSFTIDQAVVKGHGNSLQETPGTIVMVGLFGDNLSFNIFELLIFRTNVLTSLYGTKDDLKASLALLAEGAVKPVVSAAPLEEVNKVLDELRAGRVTGRMVVVPGMKATKA</sequence>
<dbReference type="InterPro" id="IPR002328">
    <property type="entry name" value="ADH_Zn_CS"/>
</dbReference>
<dbReference type="SUPFAM" id="SSF51735">
    <property type="entry name" value="NAD(P)-binding Rossmann-fold domains"/>
    <property type="match status" value="1"/>
</dbReference>
<evidence type="ECO:0000256" key="6">
    <source>
        <dbReference type="RuleBase" id="RU361277"/>
    </source>
</evidence>
<keyword evidence="4 6" id="KW-0862">Zinc</keyword>
<dbReference type="GO" id="GO:0004022">
    <property type="term" value="F:alcohol dehydrogenase (NAD+) activity"/>
    <property type="evidence" value="ECO:0007669"/>
    <property type="project" value="TreeGrafter"/>
</dbReference>
<evidence type="ECO:0000256" key="5">
    <source>
        <dbReference type="ARBA" id="ARBA00023002"/>
    </source>
</evidence>
<dbReference type="GO" id="GO:0008270">
    <property type="term" value="F:zinc ion binding"/>
    <property type="evidence" value="ECO:0007669"/>
    <property type="project" value="InterPro"/>
</dbReference>
<comment type="cofactor">
    <cofactor evidence="1 6">
        <name>Zn(2+)</name>
        <dbReference type="ChEBI" id="CHEBI:29105"/>
    </cofactor>
</comment>
<dbReference type="PROSITE" id="PS00059">
    <property type="entry name" value="ADH_ZINC"/>
    <property type="match status" value="1"/>
</dbReference>
<dbReference type="Gene3D" id="3.40.50.720">
    <property type="entry name" value="NAD(P)-binding Rossmann-like Domain"/>
    <property type="match status" value="1"/>
</dbReference>
<dbReference type="Pfam" id="PF00107">
    <property type="entry name" value="ADH_zinc_N"/>
    <property type="match status" value="1"/>
</dbReference>
<dbReference type="InterPro" id="IPR036291">
    <property type="entry name" value="NAD(P)-bd_dom_sf"/>
</dbReference>
<evidence type="ECO:0000256" key="2">
    <source>
        <dbReference type="ARBA" id="ARBA00008072"/>
    </source>
</evidence>
<evidence type="ECO:0000259" key="7">
    <source>
        <dbReference type="SMART" id="SM00829"/>
    </source>
</evidence>
<reference evidence="8" key="1">
    <citation type="submission" date="2019-01" db="EMBL/GenBank/DDBJ databases">
        <title>Draft genome sequences of three monokaryotic isolates of the white-rot basidiomycete fungus Dichomitus squalens.</title>
        <authorList>
            <consortium name="DOE Joint Genome Institute"/>
            <person name="Lopez S.C."/>
            <person name="Andreopoulos B."/>
            <person name="Pangilinan J."/>
            <person name="Lipzen A."/>
            <person name="Riley R."/>
            <person name="Ahrendt S."/>
            <person name="Ng V."/>
            <person name="Barry K."/>
            <person name="Daum C."/>
            <person name="Grigoriev I.V."/>
            <person name="Hilden K.S."/>
            <person name="Makela M.R."/>
            <person name="de Vries R.P."/>
        </authorList>
    </citation>
    <scope>NUCLEOTIDE SEQUENCE [LARGE SCALE GENOMIC DNA]</scope>
    <source>
        <strain evidence="8">OM18370.1</strain>
    </source>
</reference>
<evidence type="ECO:0000313" key="8">
    <source>
        <dbReference type="EMBL" id="TBU32625.1"/>
    </source>
</evidence>
<evidence type="ECO:0000256" key="1">
    <source>
        <dbReference type="ARBA" id="ARBA00001947"/>
    </source>
</evidence>
<dbReference type="GO" id="GO:0005737">
    <property type="term" value="C:cytoplasm"/>
    <property type="evidence" value="ECO:0007669"/>
    <property type="project" value="TreeGrafter"/>
</dbReference>
<dbReference type="Pfam" id="PF08240">
    <property type="entry name" value="ADH_N"/>
    <property type="match status" value="1"/>
</dbReference>
<dbReference type="CDD" id="cd08254">
    <property type="entry name" value="hydroxyacyl_CoA_DH"/>
    <property type="match status" value="1"/>
</dbReference>
<dbReference type="InterPro" id="IPR011032">
    <property type="entry name" value="GroES-like_sf"/>
</dbReference>
<dbReference type="PANTHER" id="PTHR42940:SF8">
    <property type="entry name" value="VACUOLAR PROTEIN SORTING-ASSOCIATED PROTEIN 11"/>
    <property type="match status" value="1"/>
</dbReference>
<dbReference type="SMART" id="SM00829">
    <property type="entry name" value="PKS_ER"/>
    <property type="match status" value="1"/>
</dbReference>
<dbReference type="Gene3D" id="3.90.180.10">
    <property type="entry name" value="Medium-chain alcohol dehydrogenases, catalytic domain"/>
    <property type="match status" value="1"/>
</dbReference>